<accession>A0A9P4QT30</accession>
<dbReference type="AlphaFoldDB" id="A0A9P4QT30"/>
<dbReference type="EMBL" id="ML996163">
    <property type="protein sequence ID" value="KAF2733277.1"/>
    <property type="molecule type" value="Genomic_DNA"/>
</dbReference>
<evidence type="ECO:0000256" key="1">
    <source>
        <dbReference type="SAM" id="Phobius"/>
    </source>
</evidence>
<comment type="caution">
    <text evidence="2">The sequence shown here is derived from an EMBL/GenBank/DDBJ whole genome shotgun (WGS) entry which is preliminary data.</text>
</comment>
<feature type="transmembrane region" description="Helical" evidence="1">
    <location>
        <begin position="35"/>
        <end position="52"/>
    </location>
</feature>
<name>A0A9P4QT30_9PLEO</name>
<keyword evidence="1" id="KW-0472">Membrane</keyword>
<sequence length="165" mass="18368">MPRYVIDSLTTCRFGMSRRPWEGCKGTSPGTRTHLVLYLFPPAIIAMLLPSSHRYALYPMSAPRVGVPLHRVWLAGAVSGAIACLTRARLACLRAPNVTSRYRTVPYRSLDGEDDTTSLYPRFVVGATCCFGKQWFDTDSRYAPALPLSSPFWDNRPGRVSAARL</sequence>
<dbReference type="Proteomes" id="UP000799444">
    <property type="component" value="Unassembled WGS sequence"/>
</dbReference>
<proteinExistence type="predicted"/>
<evidence type="ECO:0000313" key="3">
    <source>
        <dbReference type="Proteomes" id="UP000799444"/>
    </source>
</evidence>
<protein>
    <submittedName>
        <fullName evidence="2">Uncharacterized protein</fullName>
    </submittedName>
</protein>
<organism evidence="2 3">
    <name type="scientific">Polyplosphaeria fusca</name>
    <dbReference type="NCBI Taxonomy" id="682080"/>
    <lineage>
        <taxon>Eukaryota</taxon>
        <taxon>Fungi</taxon>
        <taxon>Dikarya</taxon>
        <taxon>Ascomycota</taxon>
        <taxon>Pezizomycotina</taxon>
        <taxon>Dothideomycetes</taxon>
        <taxon>Pleosporomycetidae</taxon>
        <taxon>Pleosporales</taxon>
        <taxon>Tetraplosphaeriaceae</taxon>
        <taxon>Polyplosphaeria</taxon>
    </lineage>
</organism>
<keyword evidence="3" id="KW-1185">Reference proteome</keyword>
<gene>
    <name evidence="2" type="ORF">EJ04DRAFT_274499</name>
</gene>
<keyword evidence="1" id="KW-1133">Transmembrane helix</keyword>
<reference evidence="2" key="1">
    <citation type="journal article" date="2020" name="Stud. Mycol.">
        <title>101 Dothideomycetes genomes: a test case for predicting lifestyles and emergence of pathogens.</title>
        <authorList>
            <person name="Haridas S."/>
            <person name="Albert R."/>
            <person name="Binder M."/>
            <person name="Bloem J."/>
            <person name="Labutti K."/>
            <person name="Salamov A."/>
            <person name="Andreopoulos B."/>
            <person name="Baker S."/>
            <person name="Barry K."/>
            <person name="Bills G."/>
            <person name="Bluhm B."/>
            <person name="Cannon C."/>
            <person name="Castanera R."/>
            <person name="Culley D."/>
            <person name="Daum C."/>
            <person name="Ezra D."/>
            <person name="Gonzalez J."/>
            <person name="Henrissat B."/>
            <person name="Kuo A."/>
            <person name="Liang C."/>
            <person name="Lipzen A."/>
            <person name="Lutzoni F."/>
            <person name="Magnuson J."/>
            <person name="Mondo S."/>
            <person name="Nolan M."/>
            <person name="Ohm R."/>
            <person name="Pangilinan J."/>
            <person name="Park H.-J."/>
            <person name="Ramirez L."/>
            <person name="Alfaro M."/>
            <person name="Sun H."/>
            <person name="Tritt A."/>
            <person name="Yoshinaga Y."/>
            <person name="Zwiers L.-H."/>
            <person name="Turgeon B."/>
            <person name="Goodwin S."/>
            <person name="Spatafora J."/>
            <person name="Crous P."/>
            <person name="Grigoriev I."/>
        </authorList>
    </citation>
    <scope>NUCLEOTIDE SEQUENCE</scope>
    <source>
        <strain evidence="2">CBS 125425</strain>
    </source>
</reference>
<keyword evidence="1" id="KW-0812">Transmembrane</keyword>
<feature type="transmembrane region" description="Helical" evidence="1">
    <location>
        <begin position="72"/>
        <end position="93"/>
    </location>
</feature>
<evidence type="ECO:0000313" key="2">
    <source>
        <dbReference type="EMBL" id="KAF2733277.1"/>
    </source>
</evidence>